<evidence type="ECO:0000313" key="1">
    <source>
        <dbReference type="EMBL" id="OOV85621.1"/>
    </source>
</evidence>
<sequence length="174" mass="19610">MKFIVAVILSLGIAALVYYFNSTPSTTTNLPASTVAANDGPKAYLTASYKMNVDGRDFSLKMVYDFPNSQVCEAQLNSTDTMNMISTFKQRCSSDSVCKEADISSCSSFTDQKYKDMLDKNYHDTHYIYLSDSKLTDQRGVIVFWGLNEQESEKMCDYVKKSNRTINPINIECL</sequence>
<dbReference type="EMBL" id="MVKX01000001">
    <property type="protein sequence ID" value="OOV85621.1"/>
    <property type="molecule type" value="Genomic_DNA"/>
</dbReference>
<proteinExistence type="predicted"/>
<protein>
    <submittedName>
        <fullName evidence="1">Uncharacterized protein</fullName>
    </submittedName>
</protein>
<evidence type="ECO:0000313" key="2">
    <source>
        <dbReference type="Proteomes" id="UP000191160"/>
    </source>
</evidence>
<dbReference type="RefSeq" id="WP_078189089.1">
    <property type="nucleotide sequence ID" value="NZ_JAMCOZ010000015.1"/>
</dbReference>
<keyword evidence="2" id="KW-1185">Reference proteome</keyword>
<gene>
    <name evidence="1" type="ORF">B1202_02995</name>
</gene>
<dbReference type="AlphaFoldDB" id="A0A1T1H6X8"/>
<dbReference type="Proteomes" id="UP000191160">
    <property type="component" value="Unassembled WGS sequence"/>
</dbReference>
<reference evidence="1 2" key="1">
    <citation type="submission" date="2017-02" db="EMBL/GenBank/DDBJ databases">
        <title>Acinetobacter sp. ANC 4945, whole genome shotgun sequencing project.</title>
        <authorList>
            <person name="Radolfova-Krizova L."/>
            <person name="Al Atrouni A."/>
            <person name="Nemec A."/>
        </authorList>
    </citation>
    <scope>NUCLEOTIDE SEQUENCE [LARGE SCALE GENOMIC DNA]</scope>
    <source>
        <strain evidence="1 2">ANC 4945</strain>
    </source>
</reference>
<accession>A0A1T1H6X8</accession>
<comment type="caution">
    <text evidence="1">The sequence shown here is derived from an EMBL/GenBank/DDBJ whole genome shotgun (WGS) entry which is preliminary data.</text>
</comment>
<organism evidence="1 2">
    <name type="scientific">Acinetobacter amyesii</name>
    <dbReference type="NCBI Taxonomy" id="2942470"/>
    <lineage>
        <taxon>Bacteria</taxon>
        <taxon>Pseudomonadati</taxon>
        <taxon>Pseudomonadota</taxon>
        <taxon>Gammaproteobacteria</taxon>
        <taxon>Moraxellales</taxon>
        <taxon>Moraxellaceae</taxon>
        <taxon>Acinetobacter</taxon>
    </lineage>
</organism>
<name>A0A1T1H6X8_9GAMM</name>